<evidence type="ECO:0000256" key="2">
    <source>
        <dbReference type="ARBA" id="ARBA00004305"/>
    </source>
</evidence>
<dbReference type="STRING" id="420778.A0A1S8BFI0"/>
<dbReference type="SUPFAM" id="SSF53623">
    <property type="entry name" value="MurD-like peptide ligases, catalytic domain"/>
    <property type="match status" value="1"/>
</dbReference>
<evidence type="ECO:0000256" key="12">
    <source>
        <dbReference type="ARBA" id="ARBA00022840"/>
    </source>
</evidence>
<comment type="cofactor">
    <cofactor evidence="17">
        <name>a monovalent cation</name>
        <dbReference type="ChEBI" id="CHEBI:60242"/>
    </cofactor>
    <text evidence="17">A monovalent cation.</text>
</comment>
<dbReference type="InterPro" id="IPR023600">
    <property type="entry name" value="Folylpolyglutamate_synth_euk"/>
</dbReference>
<evidence type="ECO:0000256" key="3">
    <source>
        <dbReference type="ARBA" id="ARBA00004496"/>
    </source>
</evidence>
<dbReference type="GO" id="GO:0005829">
    <property type="term" value="C:cytosol"/>
    <property type="evidence" value="ECO:0007669"/>
    <property type="project" value="TreeGrafter"/>
</dbReference>
<dbReference type="SUPFAM" id="SSF53244">
    <property type="entry name" value="MurD-like peptide ligases, peptide-binding domain"/>
    <property type="match status" value="1"/>
</dbReference>
<protein>
    <recommendedName>
        <fullName evidence="17">Folylpolyglutamate synthase</fullName>
        <ecNumber evidence="17">6.3.2.17</ecNumber>
    </recommendedName>
    <alternativeName>
        <fullName evidence="17">Folylpoly-gamma-glutamate synthetase</fullName>
    </alternativeName>
    <alternativeName>
        <fullName evidence="17">Tetrahydrofolylpolyglutamate synthase</fullName>
    </alternativeName>
</protein>
<evidence type="ECO:0000256" key="6">
    <source>
        <dbReference type="ARBA" id="ARBA00022490"/>
    </source>
</evidence>
<keyword evidence="7 17" id="KW-0554">One-carbon metabolism</keyword>
<dbReference type="Proteomes" id="UP000190776">
    <property type="component" value="Unassembled WGS sequence"/>
</dbReference>
<comment type="catalytic activity">
    <reaction evidence="16 17">
        <text>(6S)-5,6,7,8-tetrahydrofolyl-(gamma-L-Glu)(n) + L-glutamate + ATP = (6S)-5,6,7,8-tetrahydrofolyl-(gamma-L-Glu)(n+1) + ADP + phosphate + H(+)</text>
        <dbReference type="Rhea" id="RHEA:10580"/>
        <dbReference type="Rhea" id="RHEA-COMP:14738"/>
        <dbReference type="Rhea" id="RHEA-COMP:14740"/>
        <dbReference type="ChEBI" id="CHEBI:15378"/>
        <dbReference type="ChEBI" id="CHEBI:29985"/>
        <dbReference type="ChEBI" id="CHEBI:30616"/>
        <dbReference type="ChEBI" id="CHEBI:43474"/>
        <dbReference type="ChEBI" id="CHEBI:141005"/>
        <dbReference type="ChEBI" id="CHEBI:456216"/>
        <dbReference type="EC" id="6.3.2.17"/>
    </reaction>
</comment>
<evidence type="ECO:0000256" key="13">
    <source>
        <dbReference type="ARBA" id="ARBA00022842"/>
    </source>
</evidence>
<name>A0A1S8BFI0_9PEZI</name>
<dbReference type="GO" id="GO:0006730">
    <property type="term" value="P:one-carbon metabolic process"/>
    <property type="evidence" value="ECO:0007669"/>
    <property type="project" value="UniProtKB-KW"/>
</dbReference>
<dbReference type="GO" id="GO:0046872">
    <property type="term" value="F:metal ion binding"/>
    <property type="evidence" value="ECO:0007669"/>
    <property type="project" value="UniProtKB-KW"/>
</dbReference>
<dbReference type="FunFam" id="3.40.1190.10:FF:000009">
    <property type="entry name" value="Folylpolyglutamate synthase"/>
    <property type="match status" value="1"/>
</dbReference>
<dbReference type="GO" id="GO:0005524">
    <property type="term" value="F:ATP binding"/>
    <property type="evidence" value="ECO:0007669"/>
    <property type="project" value="UniProtKB-KW"/>
</dbReference>
<evidence type="ECO:0000256" key="8">
    <source>
        <dbReference type="ARBA" id="ARBA00022598"/>
    </source>
</evidence>
<dbReference type="GO" id="GO:0005743">
    <property type="term" value="C:mitochondrial inner membrane"/>
    <property type="evidence" value="ECO:0007669"/>
    <property type="project" value="UniProtKB-SubCell"/>
</dbReference>
<evidence type="ECO:0000256" key="5">
    <source>
        <dbReference type="ARBA" id="ARBA00008276"/>
    </source>
</evidence>
<evidence type="ECO:0000313" key="20">
    <source>
        <dbReference type="EMBL" id="OMP86274.1"/>
    </source>
</evidence>
<dbReference type="PROSITE" id="PS01012">
    <property type="entry name" value="FOLYLPOLYGLU_SYNT_2"/>
    <property type="match status" value="1"/>
</dbReference>
<comment type="function">
    <text evidence="17">Catalyzes conversion of folates to polyglutamate derivatives allowing concentration of folate compounds in the cell and the intracellular retention of these cofactors, which are important substrates for most of the folate-dependent enzymes that are involved in one-carbon transfer reactions involved in purine, pyrimidine and amino acid synthesis.</text>
</comment>
<evidence type="ECO:0000256" key="15">
    <source>
        <dbReference type="ARBA" id="ARBA00023136"/>
    </source>
</evidence>
<keyword evidence="14" id="KW-0496">Mitochondrion</keyword>
<evidence type="ECO:0000256" key="14">
    <source>
        <dbReference type="ARBA" id="ARBA00023128"/>
    </source>
</evidence>
<evidence type="ECO:0000256" key="4">
    <source>
        <dbReference type="ARBA" id="ARBA00005150"/>
    </source>
</evidence>
<keyword evidence="8 17" id="KW-0436">Ligase</keyword>
<dbReference type="InterPro" id="IPR018109">
    <property type="entry name" value="Folylpolyglutamate_synth_CS"/>
</dbReference>
<keyword evidence="11" id="KW-0999">Mitochondrion inner membrane</keyword>
<keyword evidence="13 19" id="KW-0460">Magnesium</keyword>
<dbReference type="NCBIfam" id="TIGR01499">
    <property type="entry name" value="folC"/>
    <property type="match status" value="1"/>
</dbReference>
<comment type="subcellular location">
    <subcellularLocation>
        <location evidence="3">Cytoplasm</location>
    </subcellularLocation>
    <subcellularLocation>
        <location evidence="1">Mitochondrion inner membrane</location>
    </subcellularLocation>
    <subcellularLocation>
        <location evidence="2">Mitochondrion matrix</location>
    </subcellularLocation>
</comment>
<keyword evidence="12 18" id="KW-0067">ATP-binding</keyword>
<evidence type="ECO:0000256" key="19">
    <source>
        <dbReference type="PIRSR" id="PIRSR038895-2"/>
    </source>
</evidence>
<dbReference type="OrthoDB" id="5212574at2759"/>
<proteinExistence type="inferred from homology"/>
<evidence type="ECO:0000256" key="9">
    <source>
        <dbReference type="ARBA" id="ARBA00022723"/>
    </source>
</evidence>
<dbReference type="PIRSF" id="PIRSF038895">
    <property type="entry name" value="FPGS"/>
    <property type="match status" value="1"/>
</dbReference>
<keyword evidence="15" id="KW-0472">Membrane</keyword>
<reference evidence="20 21" key="1">
    <citation type="submission" date="2017-01" db="EMBL/GenBank/DDBJ databases">
        <title>Draft genome sequence of Diplodia seriata F98.1, a fungal species involved in grapevine trunk diseases.</title>
        <authorList>
            <person name="Robert-Siegwald G."/>
            <person name="Vallet J."/>
            <person name="Abou-Mansour E."/>
            <person name="Xu J."/>
            <person name="Rey P."/>
            <person name="Bertsch C."/>
            <person name="Rego C."/>
            <person name="Larignon P."/>
            <person name="Fontaine F."/>
            <person name="Lebrun M.-H."/>
        </authorList>
    </citation>
    <scope>NUCLEOTIDE SEQUENCE [LARGE SCALE GENOMIC DNA]</scope>
    <source>
        <strain evidence="20 21">F98.1</strain>
    </source>
</reference>
<keyword evidence="6" id="KW-0963">Cytoplasm</keyword>
<comment type="pathway">
    <text evidence="4 17">Cofactor biosynthesis; tetrahydrofolylpolyglutamate biosynthesis.</text>
</comment>
<keyword evidence="9 19" id="KW-0479">Metal-binding</keyword>
<dbReference type="GO" id="GO:0005759">
    <property type="term" value="C:mitochondrial matrix"/>
    <property type="evidence" value="ECO:0007669"/>
    <property type="project" value="UniProtKB-SubCell"/>
</dbReference>
<comment type="similarity">
    <text evidence="5 17">Belongs to the folylpolyglutamate synthase family.</text>
</comment>
<evidence type="ECO:0000313" key="21">
    <source>
        <dbReference type="Proteomes" id="UP000190776"/>
    </source>
</evidence>
<evidence type="ECO:0000256" key="1">
    <source>
        <dbReference type="ARBA" id="ARBA00004273"/>
    </source>
</evidence>
<evidence type="ECO:0000256" key="10">
    <source>
        <dbReference type="ARBA" id="ARBA00022741"/>
    </source>
</evidence>
<evidence type="ECO:0000256" key="17">
    <source>
        <dbReference type="PIRNR" id="PIRNR038895"/>
    </source>
</evidence>
<dbReference type="Gene3D" id="3.90.190.20">
    <property type="entry name" value="Mur ligase, C-terminal domain"/>
    <property type="match status" value="1"/>
</dbReference>
<dbReference type="PANTHER" id="PTHR11136:SF5">
    <property type="entry name" value="FOLYLPOLYGLUTAMATE SYNTHASE, MITOCHONDRIAL"/>
    <property type="match status" value="1"/>
</dbReference>
<keyword evidence="10 18" id="KW-0547">Nucleotide-binding</keyword>
<dbReference type="InterPro" id="IPR036615">
    <property type="entry name" value="Mur_ligase_C_dom_sf"/>
</dbReference>
<dbReference type="UniPathway" id="UPA00850"/>
<dbReference type="AlphaFoldDB" id="A0A1S8BFI0"/>
<feature type="binding site" evidence="19">
    <location>
        <position position="204"/>
    </location>
    <ligand>
        <name>Mg(2+)</name>
        <dbReference type="ChEBI" id="CHEBI:18420"/>
        <label>1</label>
    </ligand>
</feature>
<organism evidence="20 21">
    <name type="scientific">Diplodia seriata</name>
    <dbReference type="NCBI Taxonomy" id="420778"/>
    <lineage>
        <taxon>Eukaryota</taxon>
        <taxon>Fungi</taxon>
        <taxon>Dikarya</taxon>
        <taxon>Ascomycota</taxon>
        <taxon>Pezizomycotina</taxon>
        <taxon>Dothideomycetes</taxon>
        <taxon>Dothideomycetes incertae sedis</taxon>
        <taxon>Botryosphaeriales</taxon>
        <taxon>Botryosphaeriaceae</taxon>
        <taxon>Diplodia</taxon>
    </lineage>
</organism>
<sequence>MPTDAQQAAVTALNTLQSNFSIVDAIRKSGKGMNKNAIPEMIEWFRKAGYEPSDFDRLKPIHIAGTKGKGSTSAFVSSILSQYQSTSSPTAPRKVGLYTSPHLKSVRERIQINNTPLSEEAFARYFFEIWDRLEEAARAEGHDPQAPGAKPVYFRFLTIMALHAYLREGVDAAVIECGIGGEHDSTNIVVHPTVAAVTSLGIDHVAMLGNTLPEIAWHKAGIFKPGAAALSVPQGPEAMAVLRQRAAEKGAEELVEVGRHPDVDAIKLGLAADFQKTNASLAVAVAASHLRALGDTSIPAAKEINGWTLPAEFRRGLEQVRWPGRCEIRREAGVAWHIDGAHTLDSIEVAGRWFAEEMAASSSGTPEQQPRILIFNQQTRDADSLARALYSALSAGLAAAAPRPFTHAIFTTNLTFRETGYKPDLVSVNANADDVEKLAVQDALAKTWAEIDPQTDVRVVKTIEEAVRYARDVAAKCGPQQEGDEVKVLITGSLHLVGGALEVLDSGK</sequence>
<gene>
    <name evidence="20" type="ORF">BK809_0003444</name>
</gene>
<feature type="binding site" evidence="19">
    <location>
        <position position="100"/>
    </location>
    <ligand>
        <name>Mg(2+)</name>
        <dbReference type="ChEBI" id="CHEBI:18420"/>
        <label>1</label>
    </ligand>
</feature>
<evidence type="ECO:0000256" key="16">
    <source>
        <dbReference type="ARBA" id="ARBA00047493"/>
    </source>
</evidence>
<dbReference type="EMBL" id="MSZU01000080">
    <property type="protein sequence ID" value="OMP86274.1"/>
    <property type="molecule type" value="Genomic_DNA"/>
</dbReference>
<dbReference type="InterPro" id="IPR001645">
    <property type="entry name" value="Folylpolyglutamate_synth"/>
</dbReference>
<comment type="caution">
    <text evidence="20">The sequence shown here is derived from an EMBL/GenBank/DDBJ whole genome shotgun (WGS) entry which is preliminary data.</text>
</comment>
<dbReference type="InterPro" id="IPR036565">
    <property type="entry name" value="Mur-like_cat_sf"/>
</dbReference>
<accession>A0A1S8BFI0</accession>
<dbReference type="EC" id="6.3.2.17" evidence="17"/>
<dbReference type="PANTHER" id="PTHR11136">
    <property type="entry name" value="FOLYLPOLYGLUTAMATE SYNTHASE-RELATED"/>
    <property type="match status" value="1"/>
</dbReference>
<evidence type="ECO:0000256" key="11">
    <source>
        <dbReference type="ARBA" id="ARBA00022792"/>
    </source>
</evidence>
<feature type="binding site" evidence="18">
    <location>
        <position position="325"/>
    </location>
    <ligand>
        <name>ATP</name>
        <dbReference type="ChEBI" id="CHEBI:30616"/>
    </ligand>
</feature>
<dbReference type="PROSITE" id="PS01011">
    <property type="entry name" value="FOLYLPOLYGLU_SYNT_1"/>
    <property type="match status" value="1"/>
</dbReference>
<feature type="binding site" evidence="18">
    <location>
        <position position="339"/>
    </location>
    <ligand>
        <name>ATP</name>
        <dbReference type="ChEBI" id="CHEBI:30616"/>
    </ligand>
</feature>
<evidence type="ECO:0000256" key="7">
    <source>
        <dbReference type="ARBA" id="ARBA00022563"/>
    </source>
</evidence>
<dbReference type="Gene3D" id="3.40.1190.10">
    <property type="entry name" value="Mur-like, catalytic domain"/>
    <property type="match status" value="1"/>
</dbReference>
<evidence type="ECO:0000256" key="18">
    <source>
        <dbReference type="PIRSR" id="PIRSR038895-1"/>
    </source>
</evidence>
<dbReference type="GO" id="GO:0004326">
    <property type="term" value="F:tetrahydrofolylpolyglutamate synthase activity"/>
    <property type="evidence" value="ECO:0007669"/>
    <property type="project" value="UniProtKB-EC"/>
</dbReference>
<feature type="binding site" evidence="19">
    <location>
        <position position="176"/>
    </location>
    <ligand>
        <name>Mg(2+)</name>
        <dbReference type="ChEBI" id="CHEBI:18420"/>
        <label>1</label>
    </ligand>
</feature>